<protein>
    <submittedName>
        <fullName evidence="1">Uncharacterized protein</fullName>
    </submittedName>
</protein>
<proteinExistence type="predicted"/>
<keyword evidence="2" id="KW-1185">Reference proteome</keyword>
<organism evidence="1 2">
    <name type="scientific">Enterococcus devriesei</name>
    <dbReference type="NCBI Taxonomy" id="319970"/>
    <lineage>
        <taxon>Bacteria</taxon>
        <taxon>Bacillati</taxon>
        <taxon>Bacillota</taxon>
        <taxon>Bacilli</taxon>
        <taxon>Lactobacillales</taxon>
        <taxon>Enterococcaceae</taxon>
        <taxon>Enterococcus</taxon>
    </lineage>
</organism>
<dbReference type="EMBL" id="JXKM01000004">
    <property type="protein sequence ID" value="OJG35894.1"/>
    <property type="molecule type" value="Genomic_DNA"/>
</dbReference>
<dbReference type="Proteomes" id="UP000183700">
    <property type="component" value="Unassembled WGS sequence"/>
</dbReference>
<sequence>MGFFIGKLIILGLLLLLIGLSIALFKVKSTSKKIARKKDDWDEF</sequence>
<evidence type="ECO:0000313" key="2">
    <source>
        <dbReference type="Proteomes" id="UP000183700"/>
    </source>
</evidence>
<name>A0A1L8SVM2_9ENTE</name>
<dbReference type="STRING" id="319970.RV00_GL002038"/>
<reference evidence="1 2" key="1">
    <citation type="submission" date="2014-12" db="EMBL/GenBank/DDBJ databases">
        <title>Draft genome sequences of 29 type strains of Enterococci.</title>
        <authorList>
            <person name="Zhong Z."/>
            <person name="Sun Z."/>
            <person name="Liu W."/>
            <person name="Zhang W."/>
            <person name="Zhang H."/>
        </authorList>
    </citation>
    <scope>NUCLEOTIDE SEQUENCE [LARGE SCALE GENOMIC DNA]</scope>
    <source>
        <strain evidence="1 2">DSM 22802</strain>
    </source>
</reference>
<comment type="caution">
    <text evidence="1">The sequence shown here is derived from an EMBL/GenBank/DDBJ whole genome shotgun (WGS) entry which is preliminary data.</text>
</comment>
<accession>A0A1L8SVM2</accession>
<evidence type="ECO:0000313" key="1">
    <source>
        <dbReference type="EMBL" id="OJG35894.1"/>
    </source>
</evidence>
<dbReference type="AlphaFoldDB" id="A0A1L8SVM2"/>
<gene>
    <name evidence="1" type="ORF">RV00_GL002038</name>
</gene>